<evidence type="ECO:0000313" key="3">
    <source>
        <dbReference type="Proteomes" id="UP000271624"/>
    </source>
</evidence>
<dbReference type="Pfam" id="PF21105">
    <property type="entry name" value="DyP_N"/>
    <property type="match status" value="1"/>
</dbReference>
<comment type="caution">
    <text evidence="2">The sequence shown here is derived from an EMBL/GenBank/DDBJ whole genome shotgun (WGS) entry which is preliminary data.</text>
</comment>
<protein>
    <recommendedName>
        <fullName evidence="1">DyP dimeric alpha+beta barrel domain-containing protein</fullName>
    </recommendedName>
</protein>
<keyword evidence="3" id="KW-1185">Reference proteome</keyword>
<dbReference type="SUPFAM" id="SSF54909">
    <property type="entry name" value="Dimeric alpha+beta barrel"/>
    <property type="match status" value="1"/>
</dbReference>
<dbReference type="OrthoDB" id="9781066at2"/>
<dbReference type="InterPro" id="IPR011008">
    <property type="entry name" value="Dimeric_a/b-barrel"/>
</dbReference>
<dbReference type="InterPro" id="IPR049509">
    <property type="entry name" value="DyP_N"/>
</dbReference>
<proteinExistence type="predicted"/>
<reference evidence="2" key="1">
    <citation type="submission" date="2018-12" db="EMBL/GenBank/DDBJ databases">
        <authorList>
            <person name="Will S."/>
            <person name="Neumann-Schaal M."/>
            <person name="Henke P."/>
        </authorList>
    </citation>
    <scope>NUCLEOTIDE SEQUENCE</scope>
    <source>
        <strain evidence="2">PCC 7102</strain>
    </source>
</reference>
<name>A0A3S5K3B8_9CYAN</name>
<feature type="domain" description="DyP dimeric alpha+beta barrel" evidence="1">
    <location>
        <begin position="4"/>
        <end position="86"/>
    </location>
</feature>
<organism evidence="2 3">
    <name type="scientific">Dulcicalothrix desertica PCC 7102</name>
    <dbReference type="NCBI Taxonomy" id="232991"/>
    <lineage>
        <taxon>Bacteria</taxon>
        <taxon>Bacillati</taxon>
        <taxon>Cyanobacteriota</taxon>
        <taxon>Cyanophyceae</taxon>
        <taxon>Nostocales</taxon>
        <taxon>Calotrichaceae</taxon>
        <taxon>Dulcicalothrix</taxon>
    </lineage>
</organism>
<dbReference type="AlphaFoldDB" id="A0A3S5K3B8"/>
<accession>A0A3S5K3B8</accession>
<dbReference type="EMBL" id="RSCL01000007">
    <property type="protein sequence ID" value="RUT06240.1"/>
    <property type="molecule type" value="Genomic_DNA"/>
</dbReference>
<dbReference type="Proteomes" id="UP000271624">
    <property type="component" value="Unassembled WGS sequence"/>
</dbReference>
<evidence type="ECO:0000259" key="1">
    <source>
        <dbReference type="Pfam" id="PF21105"/>
    </source>
</evidence>
<reference evidence="2" key="2">
    <citation type="journal article" date="2019" name="Genome Biol. Evol.">
        <title>Day and night: Metabolic profiles and evolutionary relationships of six axenic non-marine cyanobacteria.</title>
        <authorList>
            <person name="Will S.E."/>
            <person name="Henke P."/>
            <person name="Boedeker C."/>
            <person name="Huang S."/>
            <person name="Brinkmann H."/>
            <person name="Rohde M."/>
            <person name="Jarek M."/>
            <person name="Friedl T."/>
            <person name="Seufert S."/>
            <person name="Schumacher M."/>
            <person name="Overmann J."/>
            <person name="Neumann-Schaal M."/>
            <person name="Petersen J."/>
        </authorList>
    </citation>
    <scope>NUCLEOTIDE SEQUENCE [LARGE SCALE GENOMIC DNA]</scope>
    <source>
        <strain evidence="2">PCC 7102</strain>
    </source>
</reference>
<sequence length="128" mass="14572">MTFTDTEEARRWLTDIIPEVATVKEVQAFNNLFKLVNKRRRGELGTVSSTWKNVAFTHSGFEALGISSQDLNSFPKVFKAGMKARATTRRIYTFPGLRDVETVLIRSLHYFTANASNNRLTTRPSGNW</sequence>
<gene>
    <name evidence="2" type="ORF">DSM106972_034460</name>
</gene>
<evidence type="ECO:0000313" key="2">
    <source>
        <dbReference type="EMBL" id="RUT06240.1"/>
    </source>
</evidence>